<gene>
    <name evidence="1" type="ORF">CR105_06175</name>
</gene>
<dbReference type="Proteomes" id="UP000230390">
    <property type="component" value="Unassembled WGS sequence"/>
</dbReference>
<dbReference type="InterPro" id="IPR021806">
    <property type="entry name" value="DUF3379"/>
</dbReference>
<name>A0A2G8TI06_9BURK</name>
<keyword evidence="2" id="KW-1185">Reference proteome</keyword>
<comment type="caution">
    <text evidence="1">The sequence shown here is derived from an EMBL/GenBank/DDBJ whole genome shotgun (WGS) entry which is preliminary data.</text>
</comment>
<dbReference type="EMBL" id="PDOC01000003">
    <property type="protein sequence ID" value="PIL45663.1"/>
    <property type="molecule type" value="Genomic_DNA"/>
</dbReference>
<dbReference type="RefSeq" id="WP_099787573.1">
    <property type="nucleotide sequence ID" value="NZ_JBHLYV010000029.1"/>
</dbReference>
<dbReference type="OrthoDB" id="8559045at2"/>
<proteinExistence type="predicted"/>
<accession>A0A2G8TI06</accession>
<dbReference type="AlphaFoldDB" id="A0A2G8TI06"/>
<reference evidence="1 2" key="1">
    <citation type="submission" date="2017-10" db="EMBL/GenBank/DDBJ databases">
        <title>Massilia psychrophilum sp. nov., a novel purple-pigmented bacterium isolated from Tianshan glacier, Xinjiang Municipality, China.</title>
        <authorList>
            <person name="Wang H."/>
        </authorList>
    </citation>
    <scope>NUCLEOTIDE SEQUENCE [LARGE SCALE GENOMIC DNA]</scope>
    <source>
        <strain evidence="1 2">JCM 30074</strain>
    </source>
</reference>
<organism evidence="1 2">
    <name type="scientific">Massilia eurypsychrophila</name>
    <dbReference type="NCBI Taxonomy" id="1485217"/>
    <lineage>
        <taxon>Bacteria</taxon>
        <taxon>Pseudomonadati</taxon>
        <taxon>Pseudomonadota</taxon>
        <taxon>Betaproteobacteria</taxon>
        <taxon>Burkholderiales</taxon>
        <taxon>Oxalobacteraceae</taxon>
        <taxon>Telluria group</taxon>
        <taxon>Massilia</taxon>
    </lineage>
</organism>
<evidence type="ECO:0000313" key="2">
    <source>
        <dbReference type="Proteomes" id="UP000230390"/>
    </source>
</evidence>
<dbReference type="Pfam" id="PF11859">
    <property type="entry name" value="DUF3379"/>
    <property type="match status" value="1"/>
</dbReference>
<protein>
    <recommendedName>
        <fullName evidence="3">Zinc-finger domain-containing protein</fullName>
    </recommendedName>
</protein>
<evidence type="ECO:0008006" key="3">
    <source>
        <dbReference type="Google" id="ProtNLM"/>
    </source>
</evidence>
<sequence>MMNCLAARAALLADPHAQDAALLQHLSDCPACRTAAAAVAREDALLRSALHVSVPEQLTERILLQTELARGSSLSLYRLWQRLAGLVQGAPGALAVALSLLVAIGIWVAQPAQEESLNWGEVALAHVIGEPSAVHSTDTLPPSALAAALAAHGLTLTGDVGVIRVVSPCPVPGGRGSHIVIETHEFGRVTLILPPVGKRTSPGEARGEGLVARMVEIGGVGFGIVTTDADQLPALANLLAKRIVSA</sequence>
<evidence type="ECO:0000313" key="1">
    <source>
        <dbReference type="EMBL" id="PIL45663.1"/>
    </source>
</evidence>